<dbReference type="GO" id="GO:0019646">
    <property type="term" value="P:aerobic electron transport chain"/>
    <property type="evidence" value="ECO:0007669"/>
    <property type="project" value="InterPro"/>
</dbReference>
<keyword evidence="6 12" id="KW-0812">Transmembrane</keyword>
<evidence type="ECO:0000256" key="12">
    <source>
        <dbReference type="PIRNR" id="PIRNR006446"/>
    </source>
</evidence>
<evidence type="ECO:0000313" key="15">
    <source>
        <dbReference type="EMBL" id="MEI4461490.1"/>
    </source>
</evidence>
<dbReference type="InterPro" id="IPR002585">
    <property type="entry name" value="Cyt-d_ubiquinol_oxidase_su_1"/>
</dbReference>
<evidence type="ECO:0000313" key="14">
    <source>
        <dbReference type="EMBL" id="KTR26371.1"/>
    </source>
</evidence>
<dbReference type="GO" id="GO:0009055">
    <property type="term" value="F:electron transfer activity"/>
    <property type="evidence" value="ECO:0007669"/>
    <property type="project" value="UniProtKB-UniRule"/>
</dbReference>
<evidence type="ECO:0000256" key="5">
    <source>
        <dbReference type="ARBA" id="ARBA00022617"/>
    </source>
</evidence>
<evidence type="ECO:0000256" key="7">
    <source>
        <dbReference type="ARBA" id="ARBA00022723"/>
    </source>
</evidence>
<keyword evidence="7 12" id="KW-0479">Metal-binding</keyword>
<keyword evidence="11 12" id="KW-0472">Membrane</keyword>
<evidence type="ECO:0000313" key="17">
    <source>
        <dbReference type="Proteomes" id="UP000072605"/>
    </source>
</evidence>
<dbReference type="GeneID" id="90837277"/>
<gene>
    <name evidence="13" type="ORF">AS033_03755</name>
    <name evidence="14" type="ORF">RSA11_10195</name>
    <name evidence="15" type="ORF">SZL87_03500</name>
</gene>
<evidence type="ECO:0000256" key="11">
    <source>
        <dbReference type="ARBA" id="ARBA00023136"/>
    </source>
</evidence>
<dbReference type="Pfam" id="PF01654">
    <property type="entry name" value="Cyt_bd_oxida_I"/>
    <property type="match status" value="1"/>
</dbReference>
<dbReference type="EMBL" id="LDQV01000024">
    <property type="protein sequence ID" value="KTR26371.1"/>
    <property type="molecule type" value="Genomic_DNA"/>
</dbReference>
<feature type="transmembrane region" description="Helical" evidence="12">
    <location>
        <begin position="186"/>
        <end position="207"/>
    </location>
</feature>
<feature type="transmembrane region" description="Helical" evidence="12">
    <location>
        <begin position="325"/>
        <end position="350"/>
    </location>
</feature>
<dbReference type="EMBL" id="LNQL01000001">
    <property type="protein sequence ID" value="KSU50507.1"/>
    <property type="molecule type" value="Genomic_DNA"/>
</dbReference>
<dbReference type="PIRSF" id="PIRSF006446">
    <property type="entry name" value="Cyt_quinol_oxidase_1"/>
    <property type="match status" value="1"/>
</dbReference>
<feature type="transmembrane region" description="Helical" evidence="12">
    <location>
        <begin position="413"/>
        <end position="433"/>
    </location>
</feature>
<evidence type="ECO:0000256" key="2">
    <source>
        <dbReference type="ARBA" id="ARBA00009819"/>
    </source>
</evidence>
<dbReference type="OrthoDB" id="9807042at2"/>
<dbReference type="GO" id="GO:0016682">
    <property type="term" value="F:oxidoreductase activity, acting on diphenols and related substances as donors, oxygen as acceptor"/>
    <property type="evidence" value="ECO:0007669"/>
    <property type="project" value="TreeGrafter"/>
</dbReference>
<dbReference type="EMBL" id="JBAWKY010000001">
    <property type="protein sequence ID" value="MEI4461490.1"/>
    <property type="molecule type" value="Genomic_DNA"/>
</dbReference>
<evidence type="ECO:0000256" key="3">
    <source>
        <dbReference type="ARBA" id="ARBA00022448"/>
    </source>
</evidence>
<evidence type="ECO:0000313" key="16">
    <source>
        <dbReference type="Proteomes" id="UP000053797"/>
    </source>
</evidence>
<evidence type="ECO:0000256" key="4">
    <source>
        <dbReference type="ARBA" id="ARBA00022475"/>
    </source>
</evidence>
<feature type="transmembrane region" description="Helical" evidence="12">
    <location>
        <begin position="93"/>
        <end position="116"/>
    </location>
</feature>
<feature type="transmembrane region" description="Helical" evidence="12">
    <location>
        <begin position="223"/>
        <end position="242"/>
    </location>
</feature>
<dbReference type="PANTHER" id="PTHR30365">
    <property type="entry name" value="CYTOCHROME D UBIQUINOL OXIDASE"/>
    <property type="match status" value="1"/>
</dbReference>
<reference evidence="14 17" key="2">
    <citation type="journal article" date="2016" name="Front. Microbiol.">
        <title>Genomic Resource of Rice Seed Associated Bacteria.</title>
        <authorList>
            <person name="Midha S."/>
            <person name="Bansal K."/>
            <person name="Sharma S."/>
            <person name="Kumar N."/>
            <person name="Patil P.P."/>
            <person name="Chaudhry V."/>
            <person name="Patil P.B."/>
        </authorList>
    </citation>
    <scope>NUCLEOTIDE SEQUENCE [LARGE SCALE GENOMIC DNA]</scope>
    <source>
        <strain evidence="14 17">RSA11</strain>
    </source>
</reference>
<feature type="transmembrane region" description="Helical" evidence="12">
    <location>
        <begin position="362"/>
        <end position="385"/>
    </location>
</feature>
<dbReference type="GO" id="GO:0020037">
    <property type="term" value="F:heme binding"/>
    <property type="evidence" value="ECO:0007669"/>
    <property type="project" value="TreeGrafter"/>
</dbReference>
<reference evidence="13 16" key="1">
    <citation type="journal article" date="2015" name="Int. J. Syst. Evol. Microbiol.">
        <title>Exiguobacterium enclense sp. nov., isolated from sediment.</title>
        <authorList>
            <person name="Dastager S.G."/>
            <person name="Mawlankar R."/>
            <person name="Sonalkar V.V."/>
            <person name="Thorat M.N."/>
            <person name="Mual P."/>
            <person name="Verma A."/>
            <person name="Krishnamurthi S."/>
            <person name="Tang S.K."/>
            <person name="Li W.J."/>
        </authorList>
    </citation>
    <scope>NUCLEOTIDE SEQUENCE [LARGE SCALE GENOMIC DNA]</scope>
    <source>
        <strain evidence="13 16">NIO-1109</strain>
    </source>
</reference>
<dbReference type="Proteomes" id="UP000072605">
    <property type="component" value="Unassembled WGS sequence"/>
</dbReference>
<proteinExistence type="inferred from homology"/>
<evidence type="ECO:0000313" key="13">
    <source>
        <dbReference type="EMBL" id="KSU50507.1"/>
    </source>
</evidence>
<reference evidence="15 18" key="3">
    <citation type="submission" date="2023-12" db="EMBL/GenBank/DDBJ databases">
        <authorList>
            <person name="Easwaran N."/>
            <person name="Lazarus H.P.S."/>
        </authorList>
    </citation>
    <scope>NUCLEOTIDE SEQUENCE [LARGE SCALE GENOMIC DNA]</scope>
    <source>
        <strain evidence="15 18">VIT-2023</strain>
    </source>
</reference>
<sequence length="465" mass="51237">MFNDPVLLSRLLTGLTLAFHIIFATIGVGVPLMVLAAEFIGLKRKDPDYILLARRWTRGYVVTVAVGVVTGTAIGLQLSLLWPSLMQVAGQTIALPLFMETFAFFFEAIFLGIYLYTWDRFKNPWLHWLIGIPVVIGATASAFFITTVNSFMNSPEGFKIVNGTLTQIEPLKAMFNTATPTKATHVIVSAYLTVAFILAAIAAFHLLRKKTLSAAETAYHKKALRLTVMAGLIFAFSTALVGDFSGKYLAKYQPEKLAAAEWHFETTSEAELIFGGILDQQEDGSYEIKGAVKIPYALSILAGGAPDTEVIGLNEFAKEDQAPLIVHYFFDIMVSIGMYLAAISALFILAFRLKKLNPYNKWILRGVFIGGPLAMISIEAGWMYAEIGRQPWTLYGIMRTADAATTSTAVGPMLILFSALYLMLGTICTVVLLRMFKKNPVGKELQELAENHHARGEAMFVDDNK</sequence>
<dbReference type="AlphaFoldDB" id="A0A0V8GJR5"/>
<keyword evidence="9 12" id="KW-1133">Transmembrane helix</keyword>
<evidence type="ECO:0000313" key="18">
    <source>
        <dbReference type="Proteomes" id="UP001387110"/>
    </source>
</evidence>
<comment type="subcellular location">
    <subcellularLocation>
        <location evidence="1">Cell membrane</location>
        <topology evidence="1">Multi-pass membrane protein</topology>
    </subcellularLocation>
</comment>
<evidence type="ECO:0000256" key="8">
    <source>
        <dbReference type="ARBA" id="ARBA00022982"/>
    </source>
</evidence>
<evidence type="ECO:0000256" key="1">
    <source>
        <dbReference type="ARBA" id="ARBA00004651"/>
    </source>
</evidence>
<feature type="transmembrane region" description="Helical" evidence="12">
    <location>
        <begin position="17"/>
        <end position="40"/>
    </location>
</feature>
<keyword evidence="4 12" id="KW-1003">Cell membrane</keyword>
<feature type="transmembrane region" description="Helical" evidence="12">
    <location>
        <begin position="60"/>
        <end position="81"/>
    </location>
</feature>
<evidence type="ECO:0000256" key="9">
    <source>
        <dbReference type="ARBA" id="ARBA00022989"/>
    </source>
</evidence>
<dbReference type="GO" id="GO:0005886">
    <property type="term" value="C:plasma membrane"/>
    <property type="evidence" value="ECO:0007669"/>
    <property type="project" value="UniProtKB-SubCell"/>
</dbReference>
<name>A0A0V8GJR5_9BACL</name>
<comment type="caution">
    <text evidence="13">The sequence shown here is derived from an EMBL/GenBank/DDBJ whole genome shotgun (WGS) entry which is preliminary data.</text>
</comment>
<organism evidence="13 16">
    <name type="scientific">Exiguobacterium indicum</name>
    <dbReference type="NCBI Taxonomy" id="296995"/>
    <lineage>
        <taxon>Bacteria</taxon>
        <taxon>Bacillati</taxon>
        <taxon>Bacillota</taxon>
        <taxon>Bacilli</taxon>
        <taxon>Bacillales</taxon>
        <taxon>Bacillales Family XII. Incertae Sedis</taxon>
        <taxon>Exiguobacterium</taxon>
    </lineage>
</organism>
<dbReference type="Proteomes" id="UP000053797">
    <property type="component" value="Unassembled WGS sequence"/>
</dbReference>
<keyword evidence="18" id="KW-1185">Reference proteome</keyword>
<evidence type="ECO:0000256" key="10">
    <source>
        <dbReference type="ARBA" id="ARBA00023004"/>
    </source>
</evidence>
<keyword evidence="8 12" id="KW-0249">Electron transport</keyword>
<keyword evidence="3 12" id="KW-0813">Transport</keyword>
<accession>A0A0V8GJR5</accession>
<dbReference type="RefSeq" id="WP_023468859.1">
    <property type="nucleotide sequence ID" value="NZ_FMYN01000001.1"/>
</dbReference>
<keyword evidence="5 12" id="KW-0349">Heme</keyword>
<protein>
    <submittedName>
        <fullName evidence="13">Cytochrome D ubiquinol oxidase subunit I</fullName>
    </submittedName>
    <submittedName>
        <fullName evidence="15">Cytochrome ubiquinol oxidase subunit I</fullName>
    </submittedName>
</protein>
<dbReference type="GO" id="GO:0070069">
    <property type="term" value="C:cytochrome complex"/>
    <property type="evidence" value="ECO:0007669"/>
    <property type="project" value="UniProtKB-UniRule"/>
</dbReference>
<keyword evidence="10 12" id="KW-0408">Iron</keyword>
<dbReference type="GO" id="GO:0046872">
    <property type="term" value="F:metal ion binding"/>
    <property type="evidence" value="ECO:0007669"/>
    <property type="project" value="UniProtKB-UniRule"/>
</dbReference>
<dbReference type="Proteomes" id="UP001387110">
    <property type="component" value="Unassembled WGS sequence"/>
</dbReference>
<comment type="similarity">
    <text evidence="2 12">Belongs to the cytochrome ubiquinol oxidase subunit 1 family.</text>
</comment>
<feature type="transmembrane region" description="Helical" evidence="12">
    <location>
        <begin position="128"/>
        <end position="148"/>
    </location>
</feature>
<evidence type="ECO:0000256" key="6">
    <source>
        <dbReference type="ARBA" id="ARBA00022692"/>
    </source>
</evidence>
<dbReference type="PANTHER" id="PTHR30365:SF14">
    <property type="entry name" value="CYTOCHROME BD MENAQUINOL OXIDASE SUBUNIT I-RELATED"/>
    <property type="match status" value="1"/>
</dbReference>